<reference evidence="9 10" key="1">
    <citation type="journal article" date="2023" name="G3 (Bethesda)">
        <title>A chromosome-length genome assembly and annotation of blackberry (Rubus argutus, cv. 'Hillquist').</title>
        <authorList>
            <person name="Bruna T."/>
            <person name="Aryal R."/>
            <person name="Dudchenko O."/>
            <person name="Sargent D.J."/>
            <person name="Mead D."/>
            <person name="Buti M."/>
            <person name="Cavallini A."/>
            <person name="Hytonen T."/>
            <person name="Andres J."/>
            <person name="Pham M."/>
            <person name="Weisz D."/>
            <person name="Mascagni F."/>
            <person name="Usai G."/>
            <person name="Natali L."/>
            <person name="Bassil N."/>
            <person name="Fernandez G.E."/>
            <person name="Lomsadze A."/>
            <person name="Armour M."/>
            <person name="Olukolu B."/>
            <person name="Poorten T."/>
            <person name="Britton C."/>
            <person name="Davik J."/>
            <person name="Ashrafi H."/>
            <person name="Aiden E.L."/>
            <person name="Borodovsky M."/>
            <person name="Worthington M."/>
        </authorList>
    </citation>
    <scope>NUCLEOTIDE SEQUENCE [LARGE SCALE GENOMIC DNA]</scope>
    <source>
        <strain evidence="9">PI 553951</strain>
    </source>
</reference>
<dbReference type="PANTHER" id="PTHR23253:SF9">
    <property type="entry name" value="EUKARYOTIC TRANSLATION INITIATION FACTOR 4 GAMMA 2"/>
    <property type="match status" value="1"/>
</dbReference>
<dbReference type="SMART" id="SM00544">
    <property type="entry name" value="MA3"/>
    <property type="match status" value="1"/>
</dbReference>
<comment type="similarity">
    <text evidence="1">Belongs to the eukaryotic initiation factor 4G family.</text>
</comment>
<dbReference type="SUPFAM" id="SSF48371">
    <property type="entry name" value="ARM repeat"/>
    <property type="match status" value="2"/>
</dbReference>
<feature type="compositionally biased region" description="Low complexity" evidence="7">
    <location>
        <begin position="24"/>
        <end position="46"/>
    </location>
</feature>
<accession>A0AAW1VWI5</accession>
<feature type="region of interest" description="Disordered" evidence="7">
    <location>
        <begin position="640"/>
        <end position="719"/>
    </location>
</feature>
<dbReference type="Pfam" id="PF02854">
    <property type="entry name" value="MIF4G"/>
    <property type="match status" value="1"/>
</dbReference>
<evidence type="ECO:0000256" key="5">
    <source>
        <dbReference type="ARBA" id="ARBA00067320"/>
    </source>
</evidence>
<feature type="domain" description="MI" evidence="8">
    <location>
        <begin position="735"/>
        <end position="859"/>
    </location>
</feature>
<evidence type="ECO:0000256" key="3">
    <source>
        <dbReference type="ARBA" id="ARBA00022845"/>
    </source>
</evidence>
<keyword evidence="3" id="KW-0810">Translation regulation</keyword>
<dbReference type="EMBL" id="JBEDUW010000007">
    <property type="protein sequence ID" value="KAK9911164.1"/>
    <property type="molecule type" value="Genomic_DNA"/>
</dbReference>
<feature type="compositionally biased region" description="Polar residues" evidence="7">
    <location>
        <begin position="689"/>
        <end position="701"/>
    </location>
</feature>
<feature type="compositionally biased region" description="Polar residues" evidence="7">
    <location>
        <begin position="7"/>
        <end position="18"/>
    </location>
</feature>
<name>A0AAW1VWI5_RUBAR</name>
<evidence type="ECO:0000259" key="8">
    <source>
        <dbReference type="PROSITE" id="PS51366"/>
    </source>
</evidence>
<evidence type="ECO:0000313" key="9">
    <source>
        <dbReference type="EMBL" id="KAK9911164.1"/>
    </source>
</evidence>
<evidence type="ECO:0000256" key="1">
    <source>
        <dbReference type="ARBA" id="ARBA00005775"/>
    </source>
</evidence>
<keyword evidence="2" id="KW-0396">Initiation factor</keyword>
<dbReference type="GO" id="GO:0006417">
    <property type="term" value="P:regulation of translation"/>
    <property type="evidence" value="ECO:0007669"/>
    <property type="project" value="UniProtKB-KW"/>
</dbReference>
<comment type="caution">
    <text evidence="9">The sequence shown here is derived from an EMBL/GenBank/DDBJ whole genome shotgun (WGS) entry which is preliminary data.</text>
</comment>
<feature type="region of interest" description="Disordered" evidence="7">
    <location>
        <begin position="1"/>
        <end position="109"/>
    </location>
</feature>
<dbReference type="FunFam" id="1.25.40.180:FF:000024">
    <property type="entry name" value="Eukaryotic translation initiation factor 4G"/>
    <property type="match status" value="1"/>
</dbReference>
<feature type="compositionally biased region" description="Polar residues" evidence="7">
    <location>
        <begin position="52"/>
        <end position="96"/>
    </location>
</feature>
<evidence type="ECO:0000256" key="7">
    <source>
        <dbReference type="SAM" id="MobiDB-lite"/>
    </source>
</evidence>
<dbReference type="Pfam" id="PF02847">
    <property type="entry name" value="MA3"/>
    <property type="match status" value="1"/>
</dbReference>
<evidence type="ECO:0000256" key="4">
    <source>
        <dbReference type="ARBA" id="ARBA00022917"/>
    </source>
</evidence>
<feature type="region of interest" description="Disordered" evidence="7">
    <location>
        <begin position="493"/>
        <end position="543"/>
    </location>
</feature>
<dbReference type="SMART" id="SM00543">
    <property type="entry name" value="MIF4G"/>
    <property type="match status" value="1"/>
</dbReference>
<protein>
    <recommendedName>
        <fullName evidence="5">Eukaryotic translation initiation factor 4G</fullName>
    </recommendedName>
    <alternativeName>
        <fullName evidence="6">Protein synthesis initiation factor 4G</fullName>
    </alternativeName>
</protein>
<dbReference type="AlphaFoldDB" id="A0AAW1VWI5"/>
<proteinExistence type="inferred from homology"/>
<dbReference type="PROSITE" id="PS51366">
    <property type="entry name" value="MI"/>
    <property type="match status" value="1"/>
</dbReference>
<sequence>MSDKNETQYSKTGQSKSSDQQHRGFSPAYPSGAGSSGPSPSISSYRSFKKSNNNAQGGQSRANVTTENPSDYGDSETTVTFTPPKQTEPSDPQRSTRAVPKAPASQSAFCADEQAKQRQLKAILNKRITPQNLNKMFELVKAVNIDNAITLTGVVSQIYDKALMESTFCEMYAKLCFYLAVELPDFSEDSKKITFKRLLLSTCQEGFERGLRGEREQEETNKADEESEVKQSEEEREEKRIKARRRIGNIRLIGELYKKKILPNRIIHSCIKRLLGQQQTPDEEDIEVLCNLMSTIGEMTDYRKAKEHMDAHFERIESLSNNMKLSSRVRFMLKDTIDIRKNRLQQRRKVKGPKKIEEVHRDAAQERQAHSSILGRGTGIYLSPRRGAPMDFSPRGSTMLSPQMSNGRGNNEFSGMTSNHERESVDNTGGGGGNIENIGSGGDSLTVSGSKDKPLPEPSRTKSTTSKAKKKRKEILSKAEAAGVTSDLYGAYKNPEDKKDFASSESVESTSTSIMSKQEAAGSNQQAAIVRDEGGPSKAEPDDWEDAADISKQKLGTSDSGQLACGDKDGSGHGAKKYSRDFLLKFSMQFLDLPLGFEIMSDITEILNANVNASPFVDYDSLPSPGRIIDRPGRAARLDGRGIGMIDDNRGSKGGNALPELSRTKSTASKGKKKKKEILSKSAAAMVKSDQSSASERNVNFGSWDPRSTDRTPPPAHAQGAALIQNVPPEKSEEHFRDMSLAAIKEFYSARDEKEVALCIKDLNSPSFHPSMISLWVTDSFERKDAERDLLAKLLVNLTKSQDGTLSQSQLIKGFETVLSILEDAIIDAPRAPEYLGLIFAKVILENVVSLYQIGKLIHEGGEEPGHLLEVGLAGNVLGNILEIIKSEKGESVLNEICMSSNLRLETFRPPDPLKSRILEKFI</sequence>
<gene>
    <name evidence="9" type="ORF">M0R45_035086</name>
</gene>
<evidence type="ECO:0000313" key="10">
    <source>
        <dbReference type="Proteomes" id="UP001457282"/>
    </source>
</evidence>
<feature type="compositionally biased region" description="Basic and acidic residues" evidence="7">
    <location>
        <begin position="530"/>
        <end position="541"/>
    </location>
</feature>
<keyword evidence="4" id="KW-0648">Protein biosynthesis</keyword>
<feature type="compositionally biased region" description="Polar residues" evidence="7">
    <location>
        <begin position="395"/>
        <end position="418"/>
    </location>
</feature>
<dbReference type="GO" id="GO:0016281">
    <property type="term" value="C:eukaryotic translation initiation factor 4F complex"/>
    <property type="evidence" value="ECO:0007669"/>
    <property type="project" value="TreeGrafter"/>
</dbReference>
<feature type="region of interest" description="Disordered" evidence="7">
    <location>
        <begin position="377"/>
        <end position="477"/>
    </location>
</feature>
<feature type="compositionally biased region" description="Gly residues" evidence="7">
    <location>
        <begin position="428"/>
        <end position="442"/>
    </location>
</feature>
<dbReference type="FunFam" id="1.25.40.180:FF:000034">
    <property type="entry name" value="Eukaryotic translation initiation factor 4G"/>
    <property type="match status" value="1"/>
</dbReference>
<feature type="region of interest" description="Disordered" evidence="7">
    <location>
        <begin position="210"/>
        <end position="240"/>
    </location>
</feature>
<evidence type="ECO:0000256" key="6">
    <source>
        <dbReference type="ARBA" id="ARBA00075135"/>
    </source>
</evidence>
<dbReference type="InterPro" id="IPR016024">
    <property type="entry name" value="ARM-type_fold"/>
</dbReference>
<feature type="compositionally biased region" description="Low complexity" evidence="7">
    <location>
        <begin position="503"/>
        <end position="513"/>
    </location>
</feature>
<dbReference type="GO" id="GO:0003729">
    <property type="term" value="F:mRNA binding"/>
    <property type="evidence" value="ECO:0007669"/>
    <property type="project" value="TreeGrafter"/>
</dbReference>
<dbReference type="Gene3D" id="1.25.40.180">
    <property type="match status" value="2"/>
</dbReference>
<dbReference type="InterPro" id="IPR003891">
    <property type="entry name" value="Initiation_fac_eIF4g_MI"/>
</dbReference>
<keyword evidence="10" id="KW-1185">Reference proteome</keyword>
<dbReference type="GO" id="GO:0003743">
    <property type="term" value="F:translation initiation factor activity"/>
    <property type="evidence" value="ECO:0007669"/>
    <property type="project" value="UniProtKB-KW"/>
</dbReference>
<dbReference type="InterPro" id="IPR003890">
    <property type="entry name" value="MIF4G-like_typ-3"/>
</dbReference>
<dbReference type="PANTHER" id="PTHR23253">
    <property type="entry name" value="EUKARYOTIC TRANSLATION INITIATION FACTOR 4 GAMMA"/>
    <property type="match status" value="1"/>
</dbReference>
<dbReference type="Proteomes" id="UP001457282">
    <property type="component" value="Unassembled WGS sequence"/>
</dbReference>
<evidence type="ECO:0000256" key="2">
    <source>
        <dbReference type="ARBA" id="ARBA00022540"/>
    </source>
</evidence>
<organism evidence="9 10">
    <name type="scientific">Rubus argutus</name>
    <name type="common">Southern blackberry</name>
    <dbReference type="NCBI Taxonomy" id="59490"/>
    <lineage>
        <taxon>Eukaryota</taxon>
        <taxon>Viridiplantae</taxon>
        <taxon>Streptophyta</taxon>
        <taxon>Embryophyta</taxon>
        <taxon>Tracheophyta</taxon>
        <taxon>Spermatophyta</taxon>
        <taxon>Magnoliopsida</taxon>
        <taxon>eudicotyledons</taxon>
        <taxon>Gunneridae</taxon>
        <taxon>Pentapetalae</taxon>
        <taxon>rosids</taxon>
        <taxon>fabids</taxon>
        <taxon>Rosales</taxon>
        <taxon>Rosaceae</taxon>
        <taxon>Rosoideae</taxon>
        <taxon>Rosoideae incertae sedis</taxon>
        <taxon>Rubus</taxon>
    </lineage>
</organism>